<dbReference type="RefSeq" id="WP_073051645.1">
    <property type="nucleotide sequence ID" value="NZ_FQUP01000001.1"/>
</dbReference>
<evidence type="ECO:0000313" key="3">
    <source>
        <dbReference type="Proteomes" id="UP000184485"/>
    </source>
</evidence>
<evidence type="ECO:0000256" key="1">
    <source>
        <dbReference type="SAM" id="Phobius"/>
    </source>
</evidence>
<proteinExistence type="predicted"/>
<accession>A0A1M4WN06</accession>
<reference evidence="2 3" key="1">
    <citation type="submission" date="2016-11" db="EMBL/GenBank/DDBJ databases">
        <authorList>
            <person name="Jaros S."/>
            <person name="Januszkiewicz K."/>
            <person name="Wedrychowicz H."/>
        </authorList>
    </citation>
    <scope>NUCLEOTIDE SEQUENCE [LARGE SCALE GENOMIC DNA]</scope>
    <source>
        <strain evidence="2 3">DSM 19436</strain>
    </source>
</reference>
<gene>
    <name evidence="2" type="ORF">SAMN02745157_1022</name>
</gene>
<dbReference type="AlphaFoldDB" id="A0A1M4WN06"/>
<dbReference type="STRING" id="1122133.SAMN02745157_1022"/>
<name>A0A1M4WN06_9HYPH</name>
<feature type="transmembrane region" description="Helical" evidence="1">
    <location>
        <begin position="42"/>
        <end position="62"/>
    </location>
</feature>
<keyword evidence="1" id="KW-1133">Transmembrane helix</keyword>
<keyword evidence="1" id="KW-0472">Membrane</keyword>
<keyword evidence="3" id="KW-1185">Reference proteome</keyword>
<protein>
    <submittedName>
        <fullName evidence="2">Uncharacterized protein</fullName>
    </submittedName>
</protein>
<dbReference type="OrthoDB" id="8092782at2"/>
<keyword evidence="1" id="KW-0812">Transmembrane</keyword>
<dbReference type="Proteomes" id="UP000184485">
    <property type="component" value="Unassembled WGS sequence"/>
</dbReference>
<organism evidence="2 3">
    <name type="scientific">Kaistia soli DSM 19436</name>
    <dbReference type="NCBI Taxonomy" id="1122133"/>
    <lineage>
        <taxon>Bacteria</taxon>
        <taxon>Pseudomonadati</taxon>
        <taxon>Pseudomonadota</taxon>
        <taxon>Alphaproteobacteria</taxon>
        <taxon>Hyphomicrobiales</taxon>
        <taxon>Kaistiaceae</taxon>
        <taxon>Kaistia</taxon>
    </lineage>
</organism>
<evidence type="ECO:0000313" key="2">
    <source>
        <dbReference type="EMBL" id="SHE82598.1"/>
    </source>
</evidence>
<sequence>MTDTTENQQRAYPYHPEEMRATWDLEVGKSITLQGNARWTPAGVVTAGIAASAVLLSLASLVRAAHRP</sequence>
<dbReference type="EMBL" id="FQUP01000001">
    <property type="protein sequence ID" value="SHE82598.1"/>
    <property type="molecule type" value="Genomic_DNA"/>
</dbReference>